<proteinExistence type="predicted"/>
<feature type="transmembrane region" description="Helical" evidence="2">
    <location>
        <begin position="45"/>
        <end position="64"/>
    </location>
</feature>
<sequence length="303" mass="34698">MPRRCGCFRSSLWPMMLLPYVVLITGLLLLYIGSGYKHGNNLSEFIMALGIFMLLAFLLSFNKFERRSRVYLRENSEENNSINITRNLRVVPWLDSDENLMITIEIVNQTTQQQPTESPFSRSGRVARLALRALLPAKSFKETEDIESAGRRVDDYCCICLEEFKNGELIQPLGMVDTQLNNEGADESIPQFTPEKGIIPPNQHIQQMETALRELLERQTREAEIASEAMKRAEPMAARQQALLDEAEKRDQELKEKLRNRLSYIDEDEGVADSEIVGCGWKPACERKHQTSLLSRHPLERAP</sequence>
<keyword evidence="2" id="KW-0472">Membrane</keyword>
<keyword evidence="2" id="KW-1133">Transmembrane helix</keyword>
<evidence type="ECO:0000313" key="4">
    <source>
        <dbReference type="Proteomes" id="UP001341840"/>
    </source>
</evidence>
<evidence type="ECO:0000256" key="2">
    <source>
        <dbReference type="SAM" id="Phobius"/>
    </source>
</evidence>
<keyword evidence="4" id="KW-1185">Reference proteome</keyword>
<evidence type="ECO:0000256" key="1">
    <source>
        <dbReference type="SAM" id="Coils"/>
    </source>
</evidence>
<gene>
    <name evidence="3" type="ORF">PIB30_023101</name>
</gene>
<dbReference type="Proteomes" id="UP001341840">
    <property type="component" value="Unassembled WGS sequence"/>
</dbReference>
<evidence type="ECO:0000313" key="3">
    <source>
        <dbReference type="EMBL" id="MED6218014.1"/>
    </source>
</evidence>
<accession>A0ABU6Z640</accession>
<keyword evidence="2" id="KW-0812">Transmembrane</keyword>
<dbReference type="EMBL" id="JASCZI010271940">
    <property type="protein sequence ID" value="MED6218014.1"/>
    <property type="molecule type" value="Genomic_DNA"/>
</dbReference>
<organism evidence="3 4">
    <name type="scientific">Stylosanthes scabra</name>
    <dbReference type="NCBI Taxonomy" id="79078"/>
    <lineage>
        <taxon>Eukaryota</taxon>
        <taxon>Viridiplantae</taxon>
        <taxon>Streptophyta</taxon>
        <taxon>Embryophyta</taxon>
        <taxon>Tracheophyta</taxon>
        <taxon>Spermatophyta</taxon>
        <taxon>Magnoliopsida</taxon>
        <taxon>eudicotyledons</taxon>
        <taxon>Gunneridae</taxon>
        <taxon>Pentapetalae</taxon>
        <taxon>rosids</taxon>
        <taxon>fabids</taxon>
        <taxon>Fabales</taxon>
        <taxon>Fabaceae</taxon>
        <taxon>Papilionoideae</taxon>
        <taxon>50 kb inversion clade</taxon>
        <taxon>dalbergioids sensu lato</taxon>
        <taxon>Dalbergieae</taxon>
        <taxon>Pterocarpus clade</taxon>
        <taxon>Stylosanthes</taxon>
    </lineage>
</organism>
<feature type="transmembrane region" description="Helical" evidence="2">
    <location>
        <begin position="12"/>
        <end position="33"/>
    </location>
</feature>
<protein>
    <submittedName>
        <fullName evidence="3">Uncharacterized protein</fullName>
    </submittedName>
</protein>
<reference evidence="3 4" key="1">
    <citation type="journal article" date="2023" name="Plants (Basel)">
        <title>Bridging the Gap: Combining Genomics and Transcriptomics Approaches to Understand Stylosanthes scabra, an Orphan Legume from the Brazilian Caatinga.</title>
        <authorList>
            <person name="Ferreira-Neto J.R.C."/>
            <person name="da Silva M.D."/>
            <person name="Binneck E."/>
            <person name="de Melo N.F."/>
            <person name="da Silva R.H."/>
            <person name="de Melo A.L.T.M."/>
            <person name="Pandolfi V."/>
            <person name="Bustamante F.O."/>
            <person name="Brasileiro-Vidal A.C."/>
            <person name="Benko-Iseppon A.M."/>
        </authorList>
    </citation>
    <scope>NUCLEOTIDE SEQUENCE [LARGE SCALE GENOMIC DNA]</scope>
    <source>
        <tissue evidence="3">Leaves</tissue>
    </source>
</reference>
<name>A0ABU6Z640_9FABA</name>
<feature type="coiled-coil region" evidence="1">
    <location>
        <begin position="213"/>
        <end position="257"/>
    </location>
</feature>
<comment type="caution">
    <text evidence="3">The sequence shown here is derived from an EMBL/GenBank/DDBJ whole genome shotgun (WGS) entry which is preliminary data.</text>
</comment>
<keyword evidence="1" id="KW-0175">Coiled coil</keyword>